<comment type="caution">
    <text evidence="1">The sequence shown here is derived from an EMBL/GenBank/DDBJ whole genome shotgun (WGS) entry which is preliminary data.</text>
</comment>
<keyword evidence="2" id="KW-1185">Reference proteome</keyword>
<reference evidence="1" key="1">
    <citation type="submission" date="2022-08" db="EMBL/GenBank/DDBJ databases">
        <authorList>
            <person name="Gutierrez-Valencia J."/>
        </authorList>
    </citation>
    <scope>NUCLEOTIDE SEQUENCE</scope>
</reference>
<dbReference type="EMBL" id="CAMGYJ010000006">
    <property type="protein sequence ID" value="CAI0438184.1"/>
    <property type="molecule type" value="Genomic_DNA"/>
</dbReference>
<accession>A0AAV0LWM8</accession>
<protein>
    <submittedName>
        <fullName evidence="1">Uncharacterized protein</fullName>
    </submittedName>
</protein>
<sequence>MNIFCQHQNFPFPQNAIFLPCATVLNSQLWYRLVAGPTQNKQVSEGSASASEILAGALTKAEIQVHSFLYATKVGSFWLLGGEICQLYRKEIGCL</sequence>
<gene>
    <name evidence="1" type="ORF">LITE_LOCUS25727</name>
</gene>
<name>A0AAV0LWM8_9ROSI</name>
<dbReference type="AlphaFoldDB" id="A0AAV0LWM8"/>
<evidence type="ECO:0000313" key="2">
    <source>
        <dbReference type="Proteomes" id="UP001154282"/>
    </source>
</evidence>
<organism evidence="1 2">
    <name type="scientific">Linum tenue</name>
    <dbReference type="NCBI Taxonomy" id="586396"/>
    <lineage>
        <taxon>Eukaryota</taxon>
        <taxon>Viridiplantae</taxon>
        <taxon>Streptophyta</taxon>
        <taxon>Embryophyta</taxon>
        <taxon>Tracheophyta</taxon>
        <taxon>Spermatophyta</taxon>
        <taxon>Magnoliopsida</taxon>
        <taxon>eudicotyledons</taxon>
        <taxon>Gunneridae</taxon>
        <taxon>Pentapetalae</taxon>
        <taxon>rosids</taxon>
        <taxon>fabids</taxon>
        <taxon>Malpighiales</taxon>
        <taxon>Linaceae</taxon>
        <taxon>Linum</taxon>
    </lineage>
</organism>
<dbReference type="Proteomes" id="UP001154282">
    <property type="component" value="Unassembled WGS sequence"/>
</dbReference>
<evidence type="ECO:0000313" key="1">
    <source>
        <dbReference type="EMBL" id="CAI0438184.1"/>
    </source>
</evidence>
<proteinExistence type="predicted"/>